<evidence type="ECO:0000313" key="3">
    <source>
        <dbReference type="Proteomes" id="UP000261828"/>
    </source>
</evidence>
<dbReference type="AlphaFoldDB" id="A0A371JRT2"/>
<evidence type="ECO:0000256" key="1">
    <source>
        <dbReference type="SAM" id="MobiDB-lite"/>
    </source>
</evidence>
<protein>
    <submittedName>
        <fullName evidence="2">Uncharacterized protein</fullName>
    </submittedName>
</protein>
<reference evidence="2 3" key="1">
    <citation type="submission" date="2018-08" db="EMBL/GenBank/DDBJ databases">
        <title>Muricauda nanhaiensis sp. nov., isolated from seawater of the South China Sea.</title>
        <authorList>
            <person name="Dang Y."/>
        </authorList>
    </citation>
    <scope>NUCLEOTIDE SEQUENCE [LARGE SCALE GENOMIC DNA]</scope>
    <source>
        <strain evidence="2 3">SM1704</strain>
    </source>
</reference>
<accession>A0A371JRT2</accession>
<sequence length="321" mass="36903">MFQGHAQTKLVDDLMVFDPPSEKFVSIVLQTHKGLPRFGVLNDYRPKSKNSNMRTMPSRGRQSPENVEKIGRARTGLRNLSIMLGLNYRAPFLTDLDRERLTTPSSSLPQEQQNSAYLQNYLLRQVAPNICLDESCKNANQGKNEFERLRNYKSFMDNCFGSLQEWSKDFLKNDELVGYHVSLLHVARGYDFDKKGYWVSHNFNMNDVFAAKVGGAKKVIFEPVAAYENQMAKNLDARNGVQFFLKVDEASAERFMKEGINWLYLVKKIKLKYSGKTLSQPRDPIEFNYAHEDSKLLIYEDAALTKNFTTISLDNLTLKKP</sequence>
<keyword evidence="3" id="KW-1185">Reference proteome</keyword>
<comment type="caution">
    <text evidence="2">The sequence shown here is derived from an EMBL/GenBank/DDBJ whole genome shotgun (WGS) entry which is preliminary data.</text>
</comment>
<dbReference type="EMBL" id="QTJX01000002">
    <property type="protein sequence ID" value="RDY60204.1"/>
    <property type="molecule type" value="Genomic_DNA"/>
</dbReference>
<organism evidence="2 3">
    <name type="scientific">Flagellimonas nanhaiensis</name>
    <dbReference type="NCBI Taxonomy" id="2292706"/>
    <lineage>
        <taxon>Bacteria</taxon>
        <taxon>Pseudomonadati</taxon>
        <taxon>Bacteroidota</taxon>
        <taxon>Flavobacteriia</taxon>
        <taxon>Flavobacteriales</taxon>
        <taxon>Flavobacteriaceae</taxon>
        <taxon>Flagellimonas</taxon>
    </lineage>
</organism>
<proteinExistence type="predicted"/>
<feature type="region of interest" description="Disordered" evidence="1">
    <location>
        <begin position="40"/>
        <end position="66"/>
    </location>
</feature>
<gene>
    <name evidence="2" type="ORF">DX873_12830</name>
</gene>
<dbReference type="Proteomes" id="UP000261828">
    <property type="component" value="Unassembled WGS sequence"/>
</dbReference>
<feature type="compositionally biased region" description="Polar residues" evidence="1">
    <location>
        <begin position="49"/>
        <end position="65"/>
    </location>
</feature>
<evidence type="ECO:0000313" key="2">
    <source>
        <dbReference type="EMBL" id="RDY60204.1"/>
    </source>
</evidence>
<name>A0A371JRT2_9FLAO</name>